<accession>A0A8J7DZJ2</accession>
<dbReference type="Pfam" id="PF00005">
    <property type="entry name" value="ABC_tran"/>
    <property type="match status" value="1"/>
</dbReference>
<comment type="similarity">
    <text evidence="8">Belongs to the ABC transporter superfamily. Spermidine/putrescine importer (TC 3.A.1.11.1) family.</text>
</comment>
<dbReference type="InterPro" id="IPR017879">
    <property type="entry name" value="PotA_ATP-bd"/>
</dbReference>
<evidence type="ECO:0000256" key="8">
    <source>
        <dbReference type="RuleBase" id="RU364083"/>
    </source>
</evidence>
<evidence type="ECO:0000256" key="4">
    <source>
        <dbReference type="ARBA" id="ARBA00022741"/>
    </source>
</evidence>
<dbReference type="InterPro" id="IPR005893">
    <property type="entry name" value="PotA-like"/>
</dbReference>
<dbReference type="GO" id="GO:0043190">
    <property type="term" value="C:ATP-binding cassette (ABC) transporter complex"/>
    <property type="evidence" value="ECO:0007669"/>
    <property type="project" value="InterPro"/>
</dbReference>
<sequence>MAQTFIPIEDSARSASVPFDVELRQLFKVFNGEPVVKGVDLAIRKGEFFSILGPSGCGKTTILRAIAGFEIPSSGEVLIQEQPMNDVPPYRRPVNTVFQSYALFNHLTVAENIAFGLKIKRLPKSEVETRVLEALAGVRMESFARRYPNQLSGGQRQRVALARALVNRPAVVLLDEPLGALDLKLRKEMQVELRKLHRELGLTFVMVTHDQEEALSLSDRIAVIRGGKIEQVGTPSEIYERPKTAFVADFIGDTNLFQGRVTARGETELTIATESGLQIVVRSASFPDSDRVVASVRPEKIKLSLDPPNVEQNCFEGRLQHAMYLGTRVQYVVELLTGEMVMVMQPNLVEDLPELDTPIYAFWLATDCLALENFDDSKAEG</sequence>
<dbReference type="Pfam" id="PF08402">
    <property type="entry name" value="TOBE_2"/>
    <property type="match status" value="1"/>
</dbReference>
<gene>
    <name evidence="8" type="primary">potA</name>
    <name evidence="10" type="ORF">IQ249_20385</name>
</gene>
<dbReference type="GO" id="GO:0005524">
    <property type="term" value="F:ATP binding"/>
    <property type="evidence" value="ECO:0007669"/>
    <property type="project" value="UniProtKB-KW"/>
</dbReference>
<evidence type="ECO:0000256" key="6">
    <source>
        <dbReference type="ARBA" id="ARBA00022967"/>
    </source>
</evidence>
<dbReference type="InterPro" id="IPR050093">
    <property type="entry name" value="ABC_SmlMolc_Importer"/>
</dbReference>
<feature type="domain" description="ABC transporter" evidence="9">
    <location>
        <begin position="21"/>
        <end position="251"/>
    </location>
</feature>
<keyword evidence="4 8" id="KW-0547">Nucleotide-binding</keyword>
<dbReference type="FunFam" id="3.40.50.300:FF:000133">
    <property type="entry name" value="Spermidine/putrescine import ATP-binding protein PotA"/>
    <property type="match status" value="1"/>
</dbReference>
<reference evidence="10" key="1">
    <citation type="submission" date="2020-10" db="EMBL/GenBank/DDBJ databases">
        <authorList>
            <person name="Castelo-Branco R."/>
            <person name="Eusebio N."/>
            <person name="Adriana R."/>
            <person name="Vieira A."/>
            <person name="Brugerolle De Fraissinette N."/>
            <person name="Rezende De Castro R."/>
            <person name="Schneider M.P."/>
            <person name="Vasconcelos V."/>
            <person name="Leao P.N."/>
        </authorList>
    </citation>
    <scope>NUCLEOTIDE SEQUENCE</scope>
    <source>
        <strain evidence="10">LEGE 07157</strain>
    </source>
</reference>
<evidence type="ECO:0000256" key="2">
    <source>
        <dbReference type="ARBA" id="ARBA00022448"/>
    </source>
</evidence>
<evidence type="ECO:0000313" key="10">
    <source>
        <dbReference type="EMBL" id="MBE9118253.1"/>
    </source>
</evidence>
<name>A0A8J7DZJ2_9CYAN</name>
<evidence type="ECO:0000256" key="5">
    <source>
        <dbReference type="ARBA" id="ARBA00022840"/>
    </source>
</evidence>
<dbReference type="Proteomes" id="UP000654482">
    <property type="component" value="Unassembled WGS sequence"/>
</dbReference>
<dbReference type="InterPro" id="IPR003439">
    <property type="entry name" value="ABC_transporter-like_ATP-bd"/>
</dbReference>
<keyword evidence="3 8" id="KW-1003">Cell membrane</keyword>
<keyword evidence="7 8" id="KW-0472">Membrane</keyword>
<dbReference type="PANTHER" id="PTHR42781">
    <property type="entry name" value="SPERMIDINE/PUTRESCINE IMPORT ATP-BINDING PROTEIN POTA"/>
    <property type="match status" value="1"/>
</dbReference>
<comment type="subunit">
    <text evidence="8">The complex is composed of two ATP-binding proteins (PotA), two transmembrane proteins (PotB and PotC) and a solute-binding protein (PotD).</text>
</comment>
<evidence type="ECO:0000256" key="3">
    <source>
        <dbReference type="ARBA" id="ARBA00022475"/>
    </source>
</evidence>
<keyword evidence="2 8" id="KW-0813">Transport</keyword>
<dbReference type="EC" id="7.6.2.11" evidence="8"/>
<comment type="caution">
    <text evidence="10">The sequence shown here is derived from an EMBL/GenBank/DDBJ whole genome shotgun (WGS) entry which is preliminary data.</text>
</comment>
<dbReference type="GO" id="GO:0015594">
    <property type="term" value="F:ABC-type putrescine transporter activity"/>
    <property type="evidence" value="ECO:0007669"/>
    <property type="project" value="InterPro"/>
</dbReference>
<dbReference type="SUPFAM" id="SSF52540">
    <property type="entry name" value="P-loop containing nucleoside triphosphate hydrolases"/>
    <property type="match status" value="1"/>
</dbReference>
<dbReference type="AlphaFoldDB" id="A0A8J7DZJ2"/>
<proteinExistence type="inferred from homology"/>
<dbReference type="InterPro" id="IPR003593">
    <property type="entry name" value="AAA+_ATPase"/>
</dbReference>
<dbReference type="InterPro" id="IPR017871">
    <property type="entry name" value="ABC_transporter-like_CS"/>
</dbReference>
<dbReference type="InterPro" id="IPR008995">
    <property type="entry name" value="Mo/tungstate-bd_C_term_dom"/>
</dbReference>
<evidence type="ECO:0000256" key="7">
    <source>
        <dbReference type="ARBA" id="ARBA00023136"/>
    </source>
</evidence>
<dbReference type="PANTHER" id="PTHR42781:SF4">
    <property type="entry name" value="SPERMIDINE_PUTRESCINE IMPORT ATP-BINDING PROTEIN POTA"/>
    <property type="match status" value="1"/>
</dbReference>
<dbReference type="GO" id="GO:0016887">
    <property type="term" value="F:ATP hydrolysis activity"/>
    <property type="evidence" value="ECO:0007669"/>
    <property type="project" value="InterPro"/>
</dbReference>
<comment type="function">
    <text evidence="8">Part of the ABC transporter complex PotABCD involved in spermidine/putrescine import. Responsible for energy coupling to the transport system.</text>
</comment>
<dbReference type="SMART" id="SM00382">
    <property type="entry name" value="AAA"/>
    <property type="match status" value="1"/>
</dbReference>
<evidence type="ECO:0000313" key="11">
    <source>
        <dbReference type="Proteomes" id="UP000654482"/>
    </source>
</evidence>
<dbReference type="Gene3D" id="2.40.50.100">
    <property type="match status" value="1"/>
</dbReference>
<dbReference type="Gene3D" id="3.40.50.300">
    <property type="entry name" value="P-loop containing nucleotide triphosphate hydrolases"/>
    <property type="match status" value="1"/>
</dbReference>
<evidence type="ECO:0000256" key="1">
    <source>
        <dbReference type="ARBA" id="ARBA00004417"/>
    </source>
</evidence>
<dbReference type="PROSITE" id="PS00211">
    <property type="entry name" value="ABC_TRANSPORTER_1"/>
    <property type="match status" value="1"/>
</dbReference>
<protein>
    <recommendedName>
        <fullName evidence="8">Spermidine/putrescine import ATP-binding protein PotA</fullName>
        <ecNumber evidence="8">7.6.2.11</ecNumber>
    </recommendedName>
</protein>
<comment type="catalytic activity">
    <reaction evidence="8">
        <text>ATP + H2O + polyamine-[polyamine-binding protein]Side 1 = ADP + phosphate + polyamineSide 2 + [polyamine-binding protein]Side 1.</text>
        <dbReference type="EC" id="7.6.2.11"/>
    </reaction>
</comment>
<keyword evidence="11" id="KW-1185">Reference proteome</keyword>
<dbReference type="SUPFAM" id="SSF50331">
    <property type="entry name" value="MOP-like"/>
    <property type="match status" value="1"/>
</dbReference>
<dbReference type="InterPro" id="IPR013611">
    <property type="entry name" value="Transp-assoc_OB_typ2"/>
</dbReference>
<evidence type="ECO:0000259" key="9">
    <source>
        <dbReference type="PROSITE" id="PS50893"/>
    </source>
</evidence>
<dbReference type="EMBL" id="JADEWZ010000041">
    <property type="protein sequence ID" value="MBE9118253.1"/>
    <property type="molecule type" value="Genomic_DNA"/>
</dbReference>
<dbReference type="CDD" id="cd03300">
    <property type="entry name" value="ABC_PotA_N"/>
    <property type="match status" value="1"/>
</dbReference>
<keyword evidence="6 8" id="KW-1278">Translocase</keyword>
<organism evidence="10 11">
    <name type="scientific">Lusitaniella coriacea LEGE 07157</name>
    <dbReference type="NCBI Taxonomy" id="945747"/>
    <lineage>
        <taxon>Bacteria</taxon>
        <taxon>Bacillati</taxon>
        <taxon>Cyanobacteriota</taxon>
        <taxon>Cyanophyceae</taxon>
        <taxon>Spirulinales</taxon>
        <taxon>Lusitaniellaceae</taxon>
        <taxon>Lusitaniella</taxon>
    </lineage>
</organism>
<keyword evidence="5 8" id="KW-0067">ATP-binding</keyword>
<dbReference type="RefSeq" id="WP_194031338.1">
    <property type="nucleotide sequence ID" value="NZ_JADEWZ010000041.1"/>
</dbReference>
<comment type="subcellular location">
    <subcellularLocation>
        <location evidence="1">Cell inner membrane</location>
        <topology evidence="1">Peripheral membrane protein</topology>
    </subcellularLocation>
</comment>
<dbReference type="NCBIfam" id="TIGR01187">
    <property type="entry name" value="potA"/>
    <property type="match status" value="1"/>
</dbReference>
<dbReference type="PROSITE" id="PS50893">
    <property type="entry name" value="ABC_TRANSPORTER_2"/>
    <property type="match status" value="1"/>
</dbReference>
<dbReference type="InterPro" id="IPR027417">
    <property type="entry name" value="P-loop_NTPase"/>
</dbReference>